<organism evidence="3 4">
    <name type="scientific">Recurvomyces mirabilis</name>
    <dbReference type="NCBI Taxonomy" id="574656"/>
    <lineage>
        <taxon>Eukaryota</taxon>
        <taxon>Fungi</taxon>
        <taxon>Dikarya</taxon>
        <taxon>Ascomycota</taxon>
        <taxon>Pezizomycotina</taxon>
        <taxon>Dothideomycetes</taxon>
        <taxon>Dothideomycetidae</taxon>
        <taxon>Mycosphaerellales</taxon>
        <taxon>Teratosphaeriaceae</taxon>
        <taxon>Recurvomyces</taxon>
    </lineage>
</organism>
<dbReference type="AlphaFoldDB" id="A0AAE0WL57"/>
<dbReference type="EMBL" id="JAUTXT010000023">
    <property type="protein sequence ID" value="KAK3673723.1"/>
    <property type="molecule type" value="Genomic_DNA"/>
</dbReference>
<protein>
    <recommendedName>
        <fullName evidence="2">Heterokaryon incompatibility domain-containing protein</fullName>
    </recommendedName>
</protein>
<name>A0AAE0WL57_9PEZI</name>
<comment type="caution">
    <text evidence="3">The sequence shown here is derived from an EMBL/GenBank/DDBJ whole genome shotgun (WGS) entry which is preliminary data.</text>
</comment>
<reference evidence="3" key="1">
    <citation type="submission" date="2023-07" db="EMBL/GenBank/DDBJ databases">
        <title>Black Yeasts Isolated from many extreme environments.</title>
        <authorList>
            <person name="Coleine C."/>
            <person name="Stajich J.E."/>
            <person name="Selbmann L."/>
        </authorList>
    </citation>
    <scope>NUCLEOTIDE SEQUENCE</scope>
    <source>
        <strain evidence="3">CCFEE 5485</strain>
    </source>
</reference>
<dbReference type="Pfam" id="PF06985">
    <property type="entry name" value="HET"/>
    <property type="match status" value="1"/>
</dbReference>
<sequence>MSTDLNMPTRPAPHPPLATTNKPHRNRKPPARPLRWLNTTTIQLEDARAKSVPNEQTYAILSHTWEDNEIDYQAFHEGRFSSESDSYRKIRGTCDQARNDAIDYVWADTCCINKDSSAELSESINSMYAWYTHAAVCYVYLSDVPSQASFSGSKWFTLSKRGWTLQELLAPSNVVFYDQHWGFLGTKETLCNDLGAVTRIDRHMLLGERTFETYSIAQRMSWAADRETTRLEDRAYSLLGLFDINMAMLYGEGEKAFLRLQEEIIKHSDDHTIFAWPMQDDDEPGLLAMDPDAFKTCSEIVMTSSRRRGSSYTITNRGLSIELAATPYETDTYLVRLECIDHQRNVDQAVHFAFLLRRLQEDDQYARVRCGVNTFLQRDASLWSNEQWSTTRQGRPMQYLRINVRQSFRPDRPLDRMSRVHGFRIATEDLIPEDHLEQKATISPIKSWDNANRILRMNPGDFGFAGTLDIHIQGKKIRLIKLGFDFDYNPVVFLAASNGTSDATADPVVDSTSEKQAQLRSIHSRTPFDAWAWTPVVSRRVWQFERHSGLWALKGDRLSGLDVELPEYARVKIERVVLDGMLVWDVHVEDLKSAFGGKLLRRVLVN</sequence>
<evidence type="ECO:0000313" key="4">
    <source>
        <dbReference type="Proteomes" id="UP001274830"/>
    </source>
</evidence>
<feature type="region of interest" description="Disordered" evidence="1">
    <location>
        <begin position="1"/>
        <end position="32"/>
    </location>
</feature>
<feature type="domain" description="Heterokaryon incompatibility" evidence="2">
    <location>
        <begin position="58"/>
        <end position="147"/>
    </location>
</feature>
<evidence type="ECO:0000313" key="3">
    <source>
        <dbReference type="EMBL" id="KAK3673723.1"/>
    </source>
</evidence>
<accession>A0AAE0WL57</accession>
<dbReference type="PANTHER" id="PTHR10622">
    <property type="entry name" value="HET DOMAIN-CONTAINING PROTEIN"/>
    <property type="match status" value="1"/>
</dbReference>
<dbReference type="Proteomes" id="UP001274830">
    <property type="component" value="Unassembled WGS sequence"/>
</dbReference>
<proteinExistence type="predicted"/>
<evidence type="ECO:0000259" key="2">
    <source>
        <dbReference type="Pfam" id="PF06985"/>
    </source>
</evidence>
<dbReference type="InterPro" id="IPR010730">
    <property type="entry name" value="HET"/>
</dbReference>
<gene>
    <name evidence="3" type="ORF">LTR78_006276</name>
</gene>
<keyword evidence="4" id="KW-1185">Reference proteome</keyword>
<dbReference type="PANTHER" id="PTHR10622:SF12">
    <property type="entry name" value="HET DOMAIN-CONTAINING PROTEIN"/>
    <property type="match status" value="1"/>
</dbReference>
<evidence type="ECO:0000256" key="1">
    <source>
        <dbReference type="SAM" id="MobiDB-lite"/>
    </source>
</evidence>